<dbReference type="EMBL" id="JBHTJR010000026">
    <property type="protein sequence ID" value="MFD0992552.1"/>
    <property type="molecule type" value="Genomic_DNA"/>
</dbReference>
<dbReference type="RefSeq" id="WP_386105958.1">
    <property type="nucleotide sequence ID" value="NZ_JBHTJR010000026.1"/>
</dbReference>
<dbReference type="PROSITE" id="PS50005">
    <property type="entry name" value="TPR"/>
    <property type="match status" value="1"/>
</dbReference>
<dbReference type="Gene3D" id="1.25.40.10">
    <property type="entry name" value="Tetratricopeptide repeat domain"/>
    <property type="match status" value="2"/>
</dbReference>
<dbReference type="SUPFAM" id="SSF48452">
    <property type="entry name" value="TPR-like"/>
    <property type="match status" value="1"/>
</dbReference>
<dbReference type="InterPro" id="IPR011990">
    <property type="entry name" value="TPR-like_helical_dom_sf"/>
</dbReference>
<accession>A0ABW3JTC3</accession>
<dbReference type="Proteomes" id="UP001597062">
    <property type="component" value="Unassembled WGS sequence"/>
</dbReference>
<organism evidence="2 3">
    <name type="scientific">Tenacibaculum geojense</name>
    <dbReference type="NCBI Taxonomy" id="915352"/>
    <lineage>
        <taxon>Bacteria</taxon>
        <taxon>Pseudomonadati</taxon>
        <taxon>Bacteroidota</taxon>
        <taxon>Flavobacteriia</taxon>
        <taxon>Flavobacteriales</taxon>
        <taxon>Flavobacteriaceae</taxon>
        <taxon>Tenacibaculum</taxon>
    </lineage>
</organism>
<protein>
    <submittedName>
        <fullName evidence="2">Tetratricopeptide repeat protein</fullName>
    </submittedName>
</protein>
<name>A0ABW3JTC3_9FLAO</name>
<comment type="caution">
    <text evidence="2">The sequence shown here is derived from an EMBL/GenBank/DDBJ whole genome shotgun (WGS) entry which is preliminary data.</text>
</comment>
<feature type="repeat" description="TPR" evidence="1">
    <location>
        <begin position="196"/>
        <end position="229"/>
    </location>
</feature>
<gene>
    <name evidence="2" type="ORF">ACFQ1U_04990</name>
</gene>
<evidence type="ECO:0000313" key="2">
    <source>
        <dbReference type="EMBL" id="MFD0992552.1"/>
    </source>
</evidence>
<proteinExistence type="predicted"/>
<evidence type="ECO:0000313" key="3">
    <source>
        <dbReference type="Proteomes" id="UP001597062"/>
    </source>
</evidence>
<sequence length="282" mass="33806">MNIISYIKFKIRKVVYTSIVLMFFLGCDNNSSTKKEINNSQKNSEKKNEILYKHLKNGAWKYDLYSKEWQTEIDKGLAKDSTIAYLWQQKAMPLFKQAKYEVGMKFIDKAVKYDRIRWQDYRAYIKCIFAKTYKDAVNDFEDCKKRFGNNYVMDHTYNFYIGLCYLQLNQFKKALHIFEKDYNETLKDKGENWIHHLDLFYYGISKYEIGDYNGAILLFDKALKLYPQFSDVLYYKSKCLEKLNKLTEANKIIKIAEDYAQKGYSINESGSPYERFPYQVRW</sequence>
<evidence type="ECO:0000256" key="1">
    <source>
        <dbReference type="PROSITE-ProRule" id="PRU00339"/>
    </source>
</evidence>
<keyword evidence="3" id="KW-1185">Reference proteome</keyword>
<dbReference type="Pfam" id="PF14559">
    <property type="entry name" value="TPR_19"/>
    <property type="match status" value="1"/>
</dbReference>
<dbReference type="InterPro" id="IPR019734">
    <property type="entry name" value="TPR_rpt"/>
</dbReference>
<reference evidence="3" key="1">
    <citation type="journal article" date="2019" name="Int. J. Syst. Evol. Microbiol.">
        <title>The Global Catalogue of Microorganisms (GCM) 10K type strain sequencing project: providing services to taxonomists for standard genome sequencing and annotation.</title>
        <authorList>
            <consortium name="The Broad Institute Genomics Platform"/>
            <consortium name="The Broad Institute Genome Sequencing Center for Infectious Disease"/>
            <person name="Wu L."/>
            <person name="Ma J."/>
        </authorList>
    </citation>
    <scope>NUCLEOTIDE SEQUENCE [LARGE SCALE GENOMIC DNA]</scope>
    <source>
        <strain evidence="3">CCUG 60527</strain>
    </source>
</reference>
<keyword evidence="1" id="KW-0802">TPR repeat</keyword>